<feature type="compositionally biased region" description="Polar residues" evidence="1">
    <location>
        <begin position="991"/>
        <end position="1028"/>
    </location>
</feature>
<comment type="caution">
    <text evidence="3">The sequence shown here is derived from an EMBL/GenBank/DDBJ whole genome shotgun (WGS) entry which is preliminary data.</text>
</comment>
<dbReference type="InterPro" id="IPR001810">
    <property type="entry name" value="F-box_dom"/>
</dbReference>
<accession>A0A9W4GHK4</accession>
<reference evidence="3" key="1">
    <citation type="submission" date="2020-10" db="EMBL/GenBank/DDBJ databases">
        <authorList>
            <person name="Muller C M."/>
        </authorList>
    </citation>
    <scope>NUCLEOTIDE SEQUENCE</scope>
    <source>
        <strain evidence="3">THUN-12</strain>
    </source>
</reference>
<proteinExistence type="predicted"/>
<dbReference type="SMART" id="SM00256">
    <property type="entry name" value="FBOX"/>
    <property type="match status" value="1"/>
</dbReference>
<evidence type="ECO:0000313" key="3">
    <source>
        <dbReference type="EMBL" id="CAD6505717.1"/>
    </source>
</evidence>
<name>A0A9W4GHK4_BLUGR</name>
<feature type="compositionally biased region" description="Basic and acidic residues" evidence="1">
    <location>
        <begin position="506"/>
        <end position="521"/>
    </location>
</feature>
<dbReference type="Proteomes" id="UP000683417">
    <property type="component" value="Unassembled WGS sequence"/>
</dbReference>
<feature type="region of interest" description="Disordered" evidence="1">
    <location>
        <begin position="499"/>
        <end position="523"/>
    </location>
</feature>
<organism evidence="3 4">
    <name type="scientific">Blumeria graminis f. sp. triticale</name>
    <dbReference type="NCBI Taxonomy" id="1689686"/>
    <lineage>
        <taxon>Eukaryota</taxon>
        <taxon>Fungi</taxon>
        <taxon>Dikarya</taxon>
        <taxon>Ascomycota</taxon>
        <taxon>Pezizomycotina</taxon>
        <taxon>Leotiomycetes</taxon>
        <taxon>Erysiphales</taxon>
        <taxon>Erysiphaceae</taxon>
        <taxon>Blumeria</taxon>
    </lineage>
</organism>
<evidence type="ECO:0000259" key="2">
    <source>
        <dbReference type="SMART" id="SM00256"/>
    </source>
</evidence>
<dbReference type="EMBL" id="CAJHIT010000009">
    <property type="protein sequence ID" value="CAD6505717.1"/>
    <property type="molecule type" value="Genomic_DNA"/>
</dbReference>
<feature type="region of interest" description="Disordered" evidence="1">
    <location>
        <begin position="991"/>
        <end position="1047"/>
    </location>
</feature>
<feature type="region of interest" description="Disordered" evidence="1">
    <location>
        <begin position="1104"/>
        <end position="1138"/>
    </location>
</feature>
<feature type="domain" description="F-box" evidence="2">
    <location>
        <begin position="88"/>
        <end position="128"/>
    </location>
</feature>
<protein>
    <submittedName>
        <fullName evidence="3">BgTH12-01204</fullName>
    </submittedName>
</protein>
<feature type="compositionally biased region" description="Basic residues" evidence="1">
    <location>
        <begin position="1500"/>
        <end position="1509"/>
    </location>
</feature>
<feature type="compositionally biased region" description="Polar residues" evidence="1">
    <location>
        <begin position="1105"/>
        <end position="1120"/>
    </location>
</feature>
<sequence>MDSSKSLDCNLSQVDNLEETKIQCHITPSCLPKRDSPSEDCTKKRKFEIRDNSECPSQEQGVKEKKQCVDSKPAIYKYEALHNDKSLIPAEIWHYIFTQCTIKDLGALLKVNQLFNSYLDANSVFKRTVYRQSQSFLKILEPDIIWKASRKVTNSPCLPTPPEDKTELDMYRLAYGSLCQECGKQGKIQVVDANDPWHPGPGENGVVPIWSFGVRLCGKCLETSTSKVNVESEMLLYSELRSTLLTALPSIFLSNELHIVPSVTLKNKLQCNKIHISKRFSRAQIQEIKKEYEEVSAMGGATVEEWLKGLDSRGKRRRNDALRWERWQQSGGLDRLKPHCTAGKANSSNIFSHSKTQEKTKGDLLDKCISGPLGLSSDNRDFKLVEEIKSTDSNSPTILEPIQNGYSHFTWPQPQPKHDRTKIEIAEMKAARKAEIERRCLTLNPPLPAEELFSMASFQAAIQIIQPFTDNAWELLKPRLVSQREETKHRERETFLVEQKTMTQPSKKEGKNPTGRVKEDSPTPLLTKIGGFADDFIRDEWNGGERVWFENSPLFAARVLIHVRKRFYTGKTEKDVHPHTTRQISAGLPPNKKLSLENMKWVFDTKVKPITDKFRKTLFLCNACDLATRYYGFEAVIQHYAAKHTTQLSLGKLVVCWKSEWPEESPFKPNPSSTPLHPIYNFGPSASTDPILTRGHSSVPDFSLLGSSIKNCAKETHGASNSILQHRDSEKKCRSSRTGITEQTQYGTQGVTSSIRSDHCSESSTHQSSIPPTICKRQENVEDTPFSTNQHVITLQEDNEYNKQLQNFAGHIRDIWASIGSLKKIPGTFKAYTLVFHIIKRFKDCFKQNPPLILLKDVLHQKDMHPVRNIHGLLCEACSSAAMRKTETSNPEKNMFSFFQLVKHFHLVHEQNDSFNQANLTIDWTHEMVKLSELGKICSIIESPGIDKNRLSLFVEAIPQLTAKMKSITENEKRTNTDSVNIVTKNNTQSISIQDASHESSVTSVKKNLTGTNSAANNNGETNLSNPIEANRRPGKSDIKSQHPPQQIEEYHKALYSKSCNFPMDKKTAISHKPSKRDLNHRDEIATLNIQKNMLNYTREGGKYFNQQEPKANQTGSRSLDPSREIKEPNPPIFMTAKDGRNKMKNVITITDTADRRNDRTLNVVVQVSQQQQPSQGRRLDARGELSYPEFSTQNRTQNIRGDRLQKYESRTSDLDDNSLYYSRIDHDVGYSTSLPGPLHKRFDYYSRSRHNEEITRSRNNYSLPEPSCRDTGDIDDDCIYLGSKRIVDTLPNNITAVGLGPLDRDLTQGRRPYELKNIPIPHDHSINLQNSRYSLENKNFREGTHDTRDKNTHSSNPSTNNRRIEKIRRSRSPPYIRTDQPPGYQQDASAMYREISRPSIGRVVYERSPSEQYYNRLYSDEPSYMREPWLSEEYELVRISDPYRDYSIRRPSRHRMHAVSESEPLLQPPFYETCISGPEVERRFKQENELQDSEPPHVYSHRRARNGI</sequence>
<feature type="compositionally biased region" description="Basic and acidic residues" evidence="1">
    <location>
        <begin position="1343"/>
        <end position="1353"/>
    </location>
</feature>
<evidence type="ECO:0000256" key="1">
    <source>
        <dbReference type="SAM" id="MobiDB-lite"/>
    </source>
</evidence>
<feature type="compositionally biased region" description="Basic and acidic residues" evidence="1">
    <location>
        <begin position="1030"/>
        <end position="1041"/>
    </location>
</feature>
<feature type="compositionally biased region" description="Polar residues" evidence="1">
    <location>
        <begin position="744"/>
        <end position="755"/>
    </location>
</feature>
<dbReference type="InterPro" id="IPR057214">
    <property type="entry name" value="DUF7892"/>
</dbReference>
<feature type="region of interest" description="Disordered" evidence="1">
    <location>
        <begin position="1486"/>
        <end position="1509"/>
    </location>
</feature>
<gene>
    <name evidence="3" type="ORF">BGTH12_LOCUS7075</name>
</gene>
<evidence type="ECO:0000313" key="4">
    <source>
        <dbReference type="Proteomes" id="UP000683417"/>
    </source>
</evidence>
<feature type="region of interest" description="Disordered" evidence="1">
    <location>
        <begin position="744"/>
        <end position="771"/>
    </location>
</feature>
<feature type="compositionally biased region" description="Polar residues" evidence="1">
    <location>
        <begin position="762"/>
        <end position="771"/>
    </location>
</feature>
<dbReference type="Pfam" id="PF25422">
    <property type="entry name" value="DUF7892"/>
    <property type="match status" value="1"/>
</dbReference>
<feature type="region of interest" description="Disordered" evidence="1">
    <location>
        <begin position="1343"/>
        <end position="1386"/>
    </location>
</feature>